<dbReference type="Proteomes" id="UP000480275">
    <property type="component" value="Unassembled WGS sequence"/>
</dbReference>
<feature type="chain" id="PRO_5027013494" description="Transporter" evidence="1">
    <location>
        <begin position="26"/>
        <end position="258"/>
    </location>
</feature>
<evidence type="ECO:0000313" key="2">
    <source>
        <dbReference type="EMBL" id="MQY50940.1"/>
    </source>
</evidence>
<keyword evidence="1" id="KW-0732">Signal</keyword>
<gene>
    <name evidence="2" type="ORF">GHK24_03990</name>
</gene>
<protein>
    <recommendedName>
        <fullName evidence="4">Transporter</fullName>
    </recommendedName>
</protein>
<feature type="signal peptide" evidence="1">
    <location>
        <begin position="1"/>
        <end position="25"/>
    </location>
</feature>
<comment type="caution">
    <text evidence="2">The sequence shown here is derived from an EMBL/GenBank/DDBJ whole genome shotgun (WGS) entry which is preliminary data.</text>
</comment>
<dbReference type="OrthoDB" id="5948508at2"/>
<reference evidence="2 3" key="1">
    <citation type="submission" date="2019-10" db="EMBL/GenBank/DDBJ databases">
        <title>Whole-genome sequence of the purple nonsulfur photosynthetic bacterium Rhodocyclus tenuis.</title>
        <authorList>
            <person name="Kyndt J.A."/>
            <person name="Meyer T.E."/>
        </authorList>
    </citation>
    <scope>NUCLEOTIDE SEQUENCE [LARGE SCALE GENOMIC DNA]</scope>
    <source>
        <strain evidence="2 3">DSM 110</strain>
    </source>
</reference>
<proteinExistence type="predicted"/>
<name>A0A6L5JWL1_RHOTE</name>
<evidence type="ECO:0000313" key="3">
    <source>
        <dbReference type="Proteomes" id="UP000480275"/>
    </source>
</evidence>
<dbReference type="EMBL" id="WIXJ01000002">
    <property type="protein sequence ID" value="MQY50940.1"/>
    <property type="molecule type" value="Genomic_DNA"/>
</dbReference>
<organism evidence="2 3">
    <name type="scientific">Rhodocyclus tenuis</name>
    <name type="common">Rhodospirillum tenue</name>
    <dbReference type="NCBI Taxonomy" id="1066"/>
    <lineage>
        <taxon>Bacteria</taxon>
        <taxon>Pseudomonadati</taxon>
        <taxon>Pseudomonadota</taxon>
        <taxon>Betaproteobacteria</taxon>
        <taxon>Rhodocyclales</taxon>
        <taxon>Rhodocyclaceae</taxon>
        <taxon>Rhodocyclus</taxon>
    </lineage>
</organism>
<sequence length="258" mass="28833">MRFSRELARASLLAALATVSLNSQAAPDEIQVYTEEMDEPGDFGLELHVNYVPKGRREATYDGEMASNHRLQVTPEFSYGISKTLEAGLYLPVAMSTDGNLYGNGVRLRLKYIAPRADGDHFFWGLNGEFGSSARRVSESALTLEFRPIMGYRDENWLVSFNPILDADLSTNVSRKPNFEPGLKVTHRVGEGKHAGFEYYGEYGPVGHLLQGDERTHYLYGVMDIDLHGFDINFGIGRGFRSAEDQWVAKAIIAFPLN</sequence>
<evidence type="ECO:0008006" key="4">
    <source>
        <dbReference type="Google" id="ProtNLM"/>
    </source>
</evidence>
<dbReference type="AlphaFoldDB" id="A0A6L5JWL1"/>
<accession>A0A6L5JWL1</accession>
<evidence type="ECO:0000256" key="1">
    <source>
        <dbReference type="SAM" id="SignalP"/>
    </source>
</evidence>